<comment type="caution">
    <text evidence="1">The sequence shown here is derived from an EMBL/GenBank/DDBJ whole genome shotgun (WGS) entry which is preliminary data.</text>
</comment>
<dbReference type="AlphaFoldDB" id="A0A0W4ZP19"/>
<keyword evidence="2" id="KW-1185">Reference proteome</keyword>
<reference evidence="2" key="1">
    <citation type="journal article" date="2016" name="Nat. Commun.">
        <title>Genome analysis of three Pneumocystis species reveals adaptation mechanisms to life exclusively in mammalian hosts.</title>
        <authorList>
            <person name="Ma L."/>
            <person name="Chen Z."/>
            <person name="Huang D.W."/>
            <person name="Kutty G."/>
            <person name="Ishihara M."/>
            <person name="Wang H."/>
            <person name="Abouelleil A."/>
            <person name="Bishop L."/>
            <person name="Davey E."/>
            <person name="Deng R."/>
            <person name="Deng X."/>
            <person name="Fan L."/>
            <person name="Fantoni G."/>
            <person name="Fitzgerald M."/>
            <person name="Gogineni E."/>
            <person name="Goldberg J.M."/>
            <person name="Handley G."/>
            <person name="Hu X."/>
            <person name="Huber C."/>
            <person name="Jiao X."/>
            <person name="Jones K."/>
            <person name="Levin J.Z."/>
            <person name="Liu Y."/>
            <person name="Macdonald P."/>
            <person name="Melnikov A."/>
            <person name="Raley C."/>
            <person name="Sassi M."/>
            <person name="Sherman B.T."/>
            <person name="Song X."/>
            <person name="Sykes S."/>
            <person name="Tran B."/>
            <person name="Walsh L."/>
            <person name="Xia Y."/>
            <person name="Yang J."/>
            <person name="Young S."/>
            <person name="Zeng Q."/>
            <person name="Zheng X."/>
            <person name="Stephens R."/>
            <person name="Nusbaum C."/>
            <person name="Birren B.W."/>
            <person name="Azadi P."/>
            <person name="Lempicki R.A."/>
            <person name="Cuomo C.A."/>
            <person name="Kovacs J.A."/>
        </authorList>
    </citation>
    <scope>NUCLEOTIDE SEQUENCE [LARGE SCALE GENOMIC DNA]</scope>
    <source>
        <strain evidence="2">RU7</strain>
    </source>
</reference>
<accession>A0A0W4ZP19</accession>
<dbReference type="GeneID" id="28940571"/>
<gene>
    <name evidence="1" type="ORF">T551_02053</name>
</gene>
<dbReference type="RefSeq" id="XP_018229670.1">
    <property type="nucleotide sequence ID" value="XM_018374316.1"/>
</dbReference>
<protein>
    <submittedName>
        <fullName evidence="1">Uncharacterized protein</fullName>
    </submittedName>
</protein>
<dbReference type="VEuPathDB" id="FungiDB:T551_02053"/>
<name>A0A0W4ZP19_PNEJ7</name>
<evidence type="ECO:0000313" key="2">
    <source>
        <dbReference type="Proteomes" id="UP000053447"/>
    </source>
</evidence>
<evidence type="ECO:0000313" key="1">
    <source>
        <dbReference type="EMBL" id="KTW30109.1"/>
    </source>
</evidence>
<proteinExistence type="predicted"/>
<sequence>METTKHNIICFFERIKRKLKFIYFKKIRSYGPSVHSESTDSLSKHLLSSSAWFMVLGDDVSMYSLILDDSITTEEKCKTYLEYLCEKLVEKLPGGNFTNILKKLCNLTKRNNYCKGLFTQGRIKKDLDKKCNGIKDKLKYYYYSLSKTLFTGEWNARIEAEDCENYETLFSYKKYTKDTEDSVLLEFIGKEALSNEPKDDELEHKYLYTECIRTLLEKYHCVTPFGPTMAESCSQPTDTCNHFNRSTTITCRYLDSYIKKVLSEKQEHITGYEKKITRNNCSLLGACEYHLLLCYNKTTEDLCKLIIKKCSIKVDLDMNFIKNFSLGKCNSTFKNVNLIKFFYEKEKSGVLLPHKAPYLTPLLMFFSSLGRSTLTLKERCLNFIKKNCLALLGMFPNLHEYCKSGHTDECEQLDEKMNTTCFNLNKTFEELGLTSINGVWTILWNSTANNITTPQCQMLIEECTYFRRGCLGIEGPCENVRSLCYTLSKKRSHLNYFWEKLEEKLSPSDFSIFNQSNLSQSSAASNLYQHIYKHILDICAKFGGTNEVLFRWCLHPTPNHPRHDDLKRGLLYVGEPPSLPECASYIYECHNLSNIFKDLTTNCTILEKACYNQSQNYDKLEDSKLIKST</sequence>
<dbReference type="EMBL" id="LFWA01000008">
    <property type="protein sequence ID" value="KTW30109.1"/>
    <property type="molecule type" value="Genomic_DNA"/>
</dbReference>
<organism evidence="1 2">
    <name type="scientific">Pneumocystis jirovecii (strain RU7)</name>
    <name type="common">Human pneumocystis pneumonia agent</name>
    <dbReference type="NCBI Taxonomy" id="1408657"/>
    <lineage>
        <taxon>Eukaryota</taxon>
        <taxon>Fungi</taxon>
        <taxon>Dikarya</taxon>
        <taxon>Ascomycota</taxon>
        <taxon>Taphrinomycotina</taxon>
        <taxon>Pneumocystomycetes</taxon>
        <taxon>Pneumocystaceae</taxon>
        <taxon>Pneumocystis</taxon>
    </lineage>
</organism>
<dbReference type="OrthoDB" id="5479326at2759"/>
<dbReference type="Proteomes" id="UP000053447">
    <property type="component" value="Unassembled WGS sequence"/>
</dbReference>